<dbReference type="OrthoDB" id="220911at2"/>
<sequence length="1160" mass="127590">MSTSPVSIPPVSWEVAERFHSLRRRYFAVDTAIATVLAGIMIGCLWLLLAAGDYVWEWSQRVRMIGLAGGGLVIFAWWIRRLIAGFIGTRERPFANRLEHVFGDFGQRIRTVLDTVEGRVQGPQAMLAALGHQTLGRWETLTPTTLIPSRALVIGGCGLLFVSMAAVCTFFASNQWRTALLRSLGMNLPYTTMTVSPEDTRVLEGSDVSVSLELQGRLDRDVVLRYRDVPVVDAPVAAETDSQSESESAWVETELSPTESRPELFQLNLGKTNRAIEYQFLTSIGDTRVYRIDVQPLIEAQHIEVTVQPPAYTQLEQRKFGTADVAVLQSSDVQVVIETNHPLGRAQLEIGPKASRLQSVSIAAGDDPTLWTFSLPSDDSLVWRFSGDGRDETPMKPVTGRVRVRQDAAPRIAWRDPYDEIRVQPLAELPMRAQIADDYGVTSAGIVFQIGDNDEYVLTDWDVSTQDSREAALTTRLRLEEILPLESFALSERDYISYYAFAVDNRDPHPQRAESDIRYIDIRPLRQFFGEIELEPGTGGGRILVQLDELIRRQRFLINRTRRMGGRSSIDLASQLGTLDRMVSSQSELAGLTRFLTEFLVSRGNDDVEALNQAESAMLQAADSLAAASFDLALAQEEDALRSLAEARRTLEIFFIKNPTAAQQRAMQQFSRQMQQKLRRERSATEQELADELEQIAAAQSQLGQQAQRMTSPPTGKGSAGQMTSSNATATDGSGLGQTSGNPSAAPTSGESQTASDETIPTDQSDAEQASPADNESSTAANEAMENGGVDQLSQQERRDELFAAELDLLERLSAIEERIQDRLTDSPLLRQRMQDAQKALDGLALSARDGSLESFATDSQDATDQLREMGFQLDAIAAPEPVNRVSALRDMTTSLANMEPELADQRRELSEDTQRLGRQLQRRAETIEDVLKAPISAGDVEGSEVSDYLAEFIEENGFLEQLDATQSAAQEVLQDTPGGKSLIDDEGYERARAYADAALQLDTLYRQLVEPRLARLKAIEKRANALAQALGKGGKAAEQTPEAKAEAGVLERELEQEGMSELAETLAGKPPGGGSSDVTDPEPGDGSGAGRFSVADQHTLAGRANTVVRELRRRIQEMILLEVSTDRDAPVPVQYRSAVDQYFRAISDDNGEMTGTLTP</sequence>
<dbReference type="Proteomes" id="UP000319908">
    <property type="component" value="Unassembled WGS sequence"/>
</dbReference>
<proteinExistence type="predicted"/>
<gene>
    <name evidence="3" type="ORF">Poly21_49600</name>
</gene>
<feature type="transmembrane region" description="Helical" evidence="2">
    <location>
        <begin position="27"/>
        <end position="49"/>
    </location>
</feature>
<feature type="region of interest" description="Disordered" evidence="1">
    <location>
        <begin position="1054"/>
        <end position="1093"/>
    </location>
</feature>
<name>A0A5C6BFX8_9BACT</name>
<reference evidence="3 4" key="1">
    <citation type="journal article" date="2020" name="Antonie Van Leeuwenhoek">
        <title>Rhodopirellula heiligendammensis sp. nov., Rhodopirellula pilleata sp. nov., and Rhodopirellula solitaria sp. nov. isolated from natural or artificial marine surfaces in Northern Germany and California, USA, and emended description of the genus Rhodopirellula.</title>
        <authorList>
            <person name="Kallscheuer N."/>
            <person name="Wiegand S."/>
            <person name="Jogler M."/>
            <person name="Boedeker C."/>
            <person name="Peeters S.H."/>
            <person name="Rast P."/>
            <person name="Heuer A."/>
            <person name="Jetten M.S.M."/>
            <person name="Rohde M."/>
            <person name="Jogler C."/>
        </authorList>
    </citation>
    <scope>NUCLEOTIDE SEQUENCE [LARGE SCALE GENOMIC DNA]</scope>
    <source>
        <strain evidence="3 4">Poly21</strain>
    </source>
</reference>
<keyword evidence="2" id="KW-0472">Membrane</keyword>
<evidence type="ECO:0000313" key="3">
    <source>
        <dbReference type="EMBL" id="TWU11053.1"/>
    </source>
</evidence>
<protein>
    <submittedName>
        <fullName evidence="3">Uncharacterized protein</fullName>
    </submittedName>
</protein>
<dbReference type="EMBL" id="SJPU01000003">
    <property type="protein sequence ID" value="TWU11053.1"/>
    <property type="molecule type" value="Genomic_DNA"/>
</dbReference>
<feature type="compositionally biased region" description="Polar residues" evidence="1">
    <location>
        <begin position="721"/>
        <end position="781"/>
    </location>
</feature>
<feature type="compositionally biased region" description="Low complexity" evidence="1">
    <location>
        <begin position="695"/>
        <end position="708"/>
    </location>
</feature>
<feature type="transmembrane region" description="Helical" evidence="2">
    <location>
        <begin position="61"/>
        <end position="79"/>
    </location>
</feature>
<dbReference type="RefSeq" id="WP_146409374.1">
    <property type="nucleotide sequence ID" value="NZ_SJPU01000003.1"/>
</dbReference>
<accession>A0A5C6BFX8</accession>
<comment type="caution">
    <text evidence="3">The sequence shown here is derived from an EMBL/GenBank/DDBJ whole genome shotgun (WGS) entry which is preliminary data.</text>
</comment>
<evidence type="ECO:0000256" key="1">
    <source>
        <dbReference type="SAM" id="MobiDB-lite"/>
    </source>
</evidence>
<evidence type="ECO:0000313" key="4">
    <source>
        <dbReference type="Proteomes" id="UP000319908"/>
    </source>
</evidence>
<feature type="compositionally biased region" description="Polar residues" evidence="1">
    <location>
        <begin position="666"/>
        <end position="676"/>
    </location>
</feature>
<dbReference type="AlphaFoldDB" id="A0A5C6BFX8"/>
<feature type="region of interest" description="Disordered" evidence="1">
    <location>
        <begin position="666"/>
        <end position="794"/>
    </location>
</feature>
<organism evidence="3 4">
    <name type="scientific">Allorhodopirellula heiligendammensis</name>
    <dbReference type="NCBI Taxonomy" id="2714739"/>
    <lineage>
        <taxon>Bacteria</taxon>
        <taxon>Pseudomonadati</taxon>
        <taxon>Planctomycetota</taxon>
        <taxon>Planctomycetia</taxon>
        <taxon>Pirellulales</taxon>
        <taxon>Pirellulaceae</taxon>
        <taxon>Allorhodopirellula</taxon>
    </lineage>
</organism>
<keyword evidence="2" id="KW-0812">Transmembrane</keyword>
<evidence type="ECO:0000256" key="2">
    <source>
        <dbReference type="SAM" id="Phobius"/>
    </source>
</evidence>
<keyword evidence="4" id="KW-1185">Reference proteome</keyword>
<feature type="transmembrane region" description="Helical" evidence="2">
    <location>
        <begin position="151"/>
        <end position="172"/>
    </location>
</feature>
<keyword evidence="2" id="KW-1133">Transmembrane helix</keyword>